<dbReference type="HOGENOM" id="CLU_2748227_0_0_2"/>
<sequence length="70" mass="7647">MSYSQLGATGGICSSDQTLLKTIRCYFQRKWNEDHVIKSVIPVFPDYTPADTTGNSYVSAMADKGLHAGC</sequence>
<name>E1RGL5_METP4</name>
<dbReference type="KEGG" id="mpi:Mpet_1553"/>
<gene>
    <name evidence="1" type="ordered locus">Mpet_1553</name>
</gene>
<evidence type="ECO:0000313" key="1">
    <source>
        <dbReference type="EMBL" id="ADN36310.1"/>
    </source>
</evidence>
<reference evidence="1 2" key="1">
    <citation type="journal article" date="2010" name="Stand. Genomic Sci.">
        <title>Complete genome sequence of Methanoplanus petrolearius type strain (SEBR 4847).</title>
        <authorList>
            <person name="Brambilla E."/>
            <person name="Djao O.D."/>
            <person name="Daligault H."/>
            <person name="Lapidus A."/>
            <person name="Lucas S."/>
            <person name="Hammon N."/>
            <person name="Nolan M."/>
            <person name="Tice H."/>
            <person name="Cheng J.F."/>
            <person name="Han C."/>
            <person name="Tapia R."/>
            <person name="Goodwin L."/>
            <person name="Pitluck S."/>
            <person name="Liolios K."/>
            <person name="Ivanova N."/>
            <person name="Mavromatis K."/>
            <person name="Mikhailova N."/>
            <person name="Pati A."/>
            <person name="Chen A."/>
            <person name="Palaniappan K."/>
            <person name="Land M."/>
            <person name="Hauser L."/>
            <person name="Chang Y.J."/>
            <person name="Jeffries C.D."/>
            <person name="Rohde M."/>
            <person name="Spring S."/>
            <person name="Sikorski J."/>
            <person name="Goker M."/>
            <person name="Woyke T."/>
            <person name="Bristow J."/>
            <person name="Eisen J.A."/>
            <person name="Markowitz V."/>
            <person name="Hugenholtz P."/>
            <person name="Kyrpides N.C."/>
            <person name="Klenk H.P."/>
        </authorList>
    </citation>
    <scope>NUCLEOTIDE SEQUENCE [LARGE SCALE GENOMIC DNA]</scope>
    <source>
        <strain evidence="2">DSM 11571 / OCM 486 / SEBR 4847</strain>
    </source>
</reference>
<accession>E1RGL5</accession>
<dbReference type="STRING" id="679926.Mpet_1553"/>
<dbReference type="EMBL" id="CP002117">
    <property type="protein sequence ID" value="ADN36310.1"/>
    <property type="molecule type" value="Genomic_DNA"/>
</dbReference>
<keyword evidence="2" id="KW-1185">Reference proteome</keyword>
<organism evidence="1 2">
    <name type="scientific">Methanolacinia petrolearia (strain DSM 11571 / OCM 486 / SEBR 4847)</name>
    <name type="common">Methanoplanus petrolearius</name>
    <dbReference type="NCBI Taxonomy" id="679926"/>
    <lineage>
        <taxon>Archaea</taxon>
        <taxon>Methanobacteriati</taxon>
        <taxon>Methanobacteriota</taxon>
        <taxon>Stenosarchaea group</taxon>
        <taxon>Methanomicrobia</taxon>
        <taxon>Methanomicrobiales</taxon>
        <taxon>Methanomicrobiaceae</taxon>
        <taxon>Methanolacinia</taxon>
    </lineage>
</organism>
<protein>
    <submittedName>
        <fullName evidence="1">Uncharacterized protein</fullName>
    </submittedName>
</protein>
<dbReference type="Proteomes" id="UP000006565">
    <property type="component" value="Chromosome"/>
</dbReference>
<dbReference type="AlphaFoldDB" id="E1RGL5"/>
<proteinExistence type="predicted"/>
<evidence type="ECO:0000313" key="2">
    <source>
        <dbReference type="Proteomes" id="UP000006565"/>
    </source>
</evidence>